<dbReference type="Gene3D" id="3.40.50.150">
    <property type="entry name" value="Vaccinia Virus protein VP39"/>
    <property type="match status" value="1"/>
</dbReference>
<proteinExistence type="inferred from homology"/>
<evidence type="ECO:0000256" key="6">
    <source>
        <dbReference type="ARBA" id="ARBA00022679"/>
    </source>
</evidence>
<dbReference type="InterPro" id="IPR029063">
    <property type="entry name" value="SAM-dependent_MTases_sf"/>
</dbReference>
<keyword evidence="7" id="KW-0949">S-adenosyl-L-methionine</keyword>
<reference evidence="10" key="1">
    <citation type="submission" date="2025-08" db="UniProtKB">
        <authorList>
            <consortium name="RefSeq"/>
        </authorList>
    </citation>
    <scope>IDENTIFICATION</scope>
</reference>
<evidence type="ECO:0000256" key="7">
    <source>
        <dbReference type="ARBA" id="ARBA00022691"/>
    </source>
</evidence>
<dbReference type="InterPro" id="IPR000682">
    <property type="entry name" value="PCMT"/>
</dbReference>
<comment type="subcellular location">
    <subcellularLocation>
        <location evidence="1">Cytoplasm</location>
    </subcellularLocation>
</comment>
<evidence type="ECO:0000256" key="8">
    <source>
        <dbReference type="SAM" id="SignalP"/>
    </source>
</evidence>
<feature type="chain" id="PRO_5017960964" description="protein-L-isoaspartate(D-aspartate) O-methyltransferase" evidence="8">
    <location>
        <begin position="20"/>
        <end position="288"/>
    </location>
</feature>
<evidence type="ECO:0000256" key="5">
    <source>
        <dbReference type="ARBA" id="ARBA00022603"/>
    </source>
</evidence>
<keyword evidence="6" id="KW-0808">Transferase</keyword>
<evidence type="ECO:0000256" key="3">
    <source>
        <dbReference type="ARBA" id="ARBA00011890"/>
    </source>
</evidence>
<keyword evidence="4" id="KW-0963">Cytoplasm</keyword>
<accession>A0A3Q0IL65</accession>
<name>A0A3Q0IL65_DIACI</name>
<dbReference type="EC" id="2.1.1.77" evidence="3"/>
<organism evidence="9 10">
    <name type="scientific">Diaphorina citri</name>
    <name type="common">Asian citrus psyllid</name>
    <dbReference type="NCBI Taxonomy" id="121845"/>
    <lineage>
        <taxon>Eukaryota</taxon>
        <taxon>Metazoa</taxon>
        <taxon>Ecdysozoa</taxon>
        <taxon>Arthropoda</taxon>
        <taxon>Hexapoda</taxon>
        <taxon>Insecta</taxon>
        <taxon>Pterygota</taxon>
        <taxon>Neoptera</taxon>
        <taxon>Paraneoptera</taxon>
        <taxon>Hemiptera</taxon>
        <taxon>Sternorrhyncha</taxon>
        <taxon>Psylloidea</taxon>
        <taxon>Psyllidae</taxon>
        <taxon>Diaphorininae</taxon>
        <taxon>Diaphorina</taxon>
    </lineage>
</organism>
<keyword evidence="5" id="KW-0489">Methyltransferase</keyword>
<dbReference type="GeneID" id="103505938"/>
<dbReference type="CDD" id="cd02440">
    <property type="entry name" value="AdoMet_MTases"/>
    <property type="match status" value="1"/>
</dbReference>
<dbReference type="PANTHER" id="PTHR11579">
    <property type="entry name" value="PROTEIN-L-ISOASPARTATE O-METHYLTRANSFERASE"/>
    <property type="match status" value="1"/>
</dbReference>
<feature type="signal peptide" evidence="8">
    <location>
        <begin position="1"/>
        <end position="19"/>
    </location>
</feature>
<dbReference type="GO" id="GO:0005737">
    <property type="term" value="C:cytoplasm"/>
    <property type="evidence" value="ECO:0007669"/>
    <property type="project" value="UniProtKB-SubCell"/>
</dbReference>
<evidence type="ECO:0000256" key="1">
    <source>
        <dbReference type="ARBA" id="ARBA00004496"/>
    </source>
</evidence>
<sequence>MKLALVALMSTSLVVIAWAAPMEQQHVVREYEDWRHESNDEMIEALKRFGHIASPKVESVMRSIDRRRFIERPIMNNPYWDIPQSLGFGSVMSSPKVHAQALEILKDYLKPGAKVLDIGSGSGYLTACMAHMVGPTGKVYAVEHIEDLVAQANKSMHTYYPNLMEGGRVQFVDGDGREGHAAEGPYDVIYVGGAVHHYPFKLFNQISANGRLLAYVGNSRGKQHLVAIDRPYDYSDKFIGNVSISFKKLGKCNMNEYLADQNEQMLKFYDTVKNNVDSVEHEMLYAYG</sequence>
<dbReference type="Pfam" id="PF01135">
    <property type="entry name" value="PCMT"/>
    <property type="match status" value="1"/>
</dbReference>
<evidence type="ECO:0000256" key="4">
    <source>
        <dbReference type="ARBA" id="ARBA00022490"/>
    </source>
</evidence>
<evidence type="ECO:0000256" key="2">
    <source>
        <dbReference type="ARBA" id="ARBA00005369"/>
    </source>
</evidence>
<protein>
    <recommendedName>
        <fullName evidence="3">protein-L-isoaspartate(D-aspartate) O-methyltransferase</fullName>
        <ecNumber evidence="3">2.1.1.77</ecNumber>
    </recommendedName>
</protein>
<dbReference type="NCBIfam" id="TIGR00080">
    <property type="entry name" value="pimt"/>
    <property type="match status" value="1"/>
</dbReference>
<dbReference type="PANTHER" id="PTHR11579:SF0">
    <property type="entry name" value="PROTEIN-L-ISOASPARTATE(D-ASPARTATE) O-METHYLTRANSFERASE"/>
    <property type="match status" value="1"/>
</dbReference>
<dbReference type="RefSeq" id="XP_026676932.1">
    <property type="nucleotide sequence ID" value="XM_026821131.1"/>
</dbReference>
<comment type="similarity">
    <text evidence="2">Belongs to the methyltransferase superfamily. L-isoaspartyl/D-aspartyl protein methyltransferase family.</text>
</comment>
<keyword evidence="8" id="KW-0732">Signal</keyword>
<gene>
    <name evidence="10" type="primary">LOC103505938</name>
</gene>
<dbReference type="AlphaFoldDB" id="A0A3Q0IL65"/>
<keyword evidence="9" id="KW-1185">Reference proteome</keyword>
<dbReference type="GO" id="GO:0032259">
    <property type="term" value="P:methylation"/>
    <property type="evidence" value="ECO:0007669"/>
    <property type="project" value="UniProtKB-KW"/>
</dbReference>
<dbReference type="GO" id="GO:0004719">
    <property type="term" value="F:protein-L-isoaspartate (D-aspartate) O-methyltransferase activity"/>
    <property type="evidence" value="ECO:0007669"/>
    <property type="project" value="UniProtKB-EC"/>
</dbReference>
<evidence type="ECO:0000313" key="9">
    <source>
        <dbReference type="Proteomes" id="UP000079169"/>
    </source>
</evidence>
<dbReference type="Proteomes" id="UP000079169">
    <property type="component" value="Unplaced"/>
</dbReference>
<dbReference type="SUPFAM" id="SSF53335">
    <property type="entry name" value="S-adenosyl-L-methionine-dependent methyltransferases"/>
    <property type="match status" value="1"/>
</dbReference>
<evidence type="ECO:0000313" key="10">
    <source>
        <dbReference type="RefSeq" id="XP_026676932.1"/>
    </source>
</evidence>